<feature type="region of interest" description="Disordered" evidence="11">
    <location>
        <begin position="540"/>
        <end position="619"/>
    </location>
</feature>
<name>A0A852ZY37_9ACTN</name>
<evidence type="ECO:0000313" key="16">
    <source>
        <dbReference type="Proteomes" id="UP000567795"/>
    </source>
</evidence>
<evidence type="ECO:0000259" key="13">
    <source>
        <dbReference type="PROSITE" id="PS50109"/>
    </source>
</evidence>
<dbReference type="PANTHER" id="PTHR45436:SF5">
    <property type="entry name" value="SENSOR HISTIDINE KINASE TRCS"/>
    <property type="match status" value="1"/>
</dbReference>
<comment type="caution">
    <text evidence="15">The sequence shown here is derived from an EMBL/GenBank/DDBJ whole genome shotgun (WGS) entry which is preliminary data.</text>
</comment>
<evidence type="ECO:0000256" key="2">
    <source>
        <dbReference type="ARBA" id="ARBA00004236"/>
    </source>
</evidence>
<dbReference type="SMART" id="SM00387">
    <property type="entry name" value="HATPase_c"/>
    <property type="match status" value="1"/>
</dbReference>
<dbReference type="InterPro" id="IPR003660">
    <property type="entry name" value="HAMP_dom"/>
</dbReference>
<dbReference type="EMBL" id="JACBZD010000001">
    <property type="protein sequence ID" value="NYI03192.1"/>
    <property type="molecule type" value="Genomic_DNA"/>
</dbReference>
<dbReference type="CDD" id="cd00082">
    <property type="entry name" value="HisKA"/>
    <property type="match status" value="1"/>
</dbReference>
<feature type="domain" description="HAMP" evidence="14">
    <location>
        <begin position="254"/>
        <end position="307"/>
    </location>
</feature>
<dbReference type="PANTHER" id="PTHR45436">
    <property type="entry name" value="SENSOR HISTIDINE KINASE YKOH"/>
    <property type="match status" value="1"/>
</dbReference>
<dbReference type="InterPro" id="IPR003594">
    <property type="entry name" value="HATPase_dom"/>
</dbReference>
<dbReference type="RefSeq" id="WP_179812289.1">
    <property type="nucleotide sequence ID" value="NZ_JACBZD010000001.1"/>
</dbReference>
<keyword evidence="5 15" id="KW-0808">Transferase</keyword>
<keyword evidence="10 12" id="KW-0472">Membrane</keyword>
<feature type="compositionally biased region" description="Pro residues" evidence="11">
    <location>
        <begin position="1"/>
        <end position="11"/>
    </location>
</feature>
<dbReference type="InterPro" id="IPR036097">
    <property type="entry name" value="HisK_dim/P_sf"/>
</dbReference>
<keyword evidence="9" id="KW-0902">Two-component regulatory system</keyword>
<feature type="compositionally biased region" description="Pro residues" evidence="11">
    <location>
        <begin position="18"/>
        <end position="36"/>
    </location>
</feature>
<dbReference type="PROSITE" id="PS50109">
    <property type="entry name" value="HIS_KIN"/>
    <property type="match status" value="1"/>
</dbReference>
<evidence type="ECO:0000256" key="3">
    <source>
        <dbReference type="ARBA" id="ARBA00012438"/>
    </source>
</evidence>
<dbReference type="Pfam" id="PF00672">
    <property type="entry name" value="HAMP"/>
    <property type="match status" value="1"/>
</dbReference>
<dbReference type="AlphaFoldDB" id="A0A852ZY37"/>
<sequence>MTPPTGRPLPFPSGASPLPIPSPPALPPHPPLPPGAGGPGARGPGGAGSTGPAPGWRGLPARLARRLNRVPLRARLAALTAAAVALAVAACAVAAWFIVRDQLNERLDESLATYDISPRQLQNQLTACSGGVEVPSPPSPVTVQIVTAEGDSCVGANMIPVRVTDSDLTVAAEGPRAELGPYTPEPGEFRQGTSADGTETMRVLVRPLGGGGALLIAQSTASMEAALDNLVRLLALAAGAGAGVAAVLGLLVARGALAPVHRLTGAIEYLTRTGDLRTRVPVEGDDEVARLSRSFNAMTTALDASRARERDLVADAGHELRTPLTSLRANVDLLLRSERTGRTLPTEQRVRLLDQVKEQLVEMSTLVGDLLELSRPEGERHSTPVKVVPLHSTVEQAVRRARLRGSGITIDTDLGHWYVRSDPAMLERAVLNLLDNAVKFSPPGGRVEVRLRHGELTVRDHGIGIDPADAPHVFERFWRSPSARGLPGSGLGLSIVAQVVRDAGGTVALAPADDGGGGTVATVRLPGWATGGDADAATATGATGVSGAPGLPRATGVPGVLGVPGVPGGERDRRVPDGPVTPIRAVTPARPPQPARRPGPADGRGEGTGDGAAEEPPRS</sequence>
<accession>A0A852ZY37</accession>
<feature type="region of interest" description="Disordered" evidence="11">
    <location>
        <begin position="1"/>
        <end position="57"/>
    </location>
</feature>
<dbReference type="EC" id="2.7.13.3" evidence="3"/>
<comment type="subcellular location">
    <subcellularLocation>
        <location evidence="2">Cell membrane</location>
    </subcellularLocation>
</comment>
<gene>
    <name evidence="15" type="ORF">FHU37_000135</name>
</gene>
<keyword evidence="7 15" id="KW-0418">Kinase</keyword>
<dbReference type="CDD" id="cd00075">
    <property type="entry name" value="HATPase"/>
    <property type="match status" value="1"/>
</dbReference>
<feature type="transmembrane region" description="Helical" evidence="12">
    <location>
        <begin position="76"/>
        <end position="99"/>
    </location>
</feature>
<evidence type="ECO:0000259" key="14">
    <source>
        <dbReference type="PROSITE" id="PS50885"/>
    </source>
</evidence>
<proteinExistence type="predicted"/>
<dbReference type="SMART" id="SM00304">
    <property type="entry name" value="HAMP"/>
    <property type="match status" value="1"/>
</dbReference>
<organism evidence="15 16">
    <name type="scientific">Allostreptomyces psammosilenae</name>
    <dbReference type="NCBI Taxonomy" id="1892865"/>
    <lineage>
        <taxon>Bacteria</taxon>
        <taxon>Bacillati</taxon>
        <taxon>Actinomycetota</taxon>
        <taxon>Actinomycetes</taxon>
        <taxon>Kitasatosporales</taxon>
        <taxon>Streptomycetaceae</taxon>
        <taxon>Allostreptomyces</taxon>
    </lineage>
</organism>
<comment type="catalytic activity">
    <reaction evidence="1">
        <text>ATP + protein L-histidine = ADP + protein N-phospho-L-histidine.</text>
        <dbReference type="EC" id="2.7.13.3"/>
    </reaction>
</comment>
<evidence type="ECO:0000256" key="5">
    <source>
        <dbReference type="ARBA" id="ARBA00022679"/>
    </source>
</evidence>
<dbReference type="Proteomes" id="UP000567795">
    <property type="component" value="Unassembled WGS sequence"/>
</dbReference>
<dbReference type="Gene3D" id="3.30.565.10">
    <property type="entry name" value="Histidine kinase-like ATPase, C-terminal domain"/>
    <property type="match status" value="1"/>
</dbReference>
<dbReference type="InterPro" id="IPR003661">
    <property type="entry name" value="HisK_dim/P_dom"/>
</dbReference>
<evidence type="ECO:0000256" key="6">
    <source>
        <dbReference type="ARBA" id="ARBA00022692"/>
    </source>
</evidence>
<keyword evidence="6 12" id="KW-0812">Transmembrane</keyword>
<dbReference type="SUPFAM" id="SSF55874">
    <property type="entry name" value="ATPase domain of HSP90 chaperone/DNA topoisomerase II/histidine kinase"/>
    <property type="match status" value="1"/>
</dbReference>
<dbReference type="SUPFAM" id="SSF158472">
    <property type="entry name" value="HAMP domain-like"/>
    <property type="match status" value="1"/>
</dbReference>
<keyword evidence="16" id="KW-1185">Reference proteome</keyword>
<dbReference type="Pfam" id="PF00512">
    <property type="entry name" value="HisKA"/>
    <property type="match status" value="1"/>
</dbReference>
<dbReference type="SUPFAM" id="SSF47384">
    <property type="entry name" value="Homodimeric domain of signal transducing histidine kinase"/>
    <property type="match status" value="1"/>
</dbReference>
<reference evidence="15 16" key="1">
    <citation type="submission" date="2020-07" db="EMBL/GenBank/DDBJ databases">
        <title>Sequencing the genomes of 1000 actinobacteria strains.</title>
        <authorList>
            <person name="Klenk H.-P."/>
        </authorList>
    </citation>
    <scope>NUCLEOTIDE SEQUENCE [LARGE SCALE GENOMIC DNA]</scope>
    <source>
        <strain evidence="15 16">DSM 42178</strain>
    </source>
</reference>
<dbReference type="Gene3D" id="6.10.340.10">
    <property type="match status" value="1"/>
</dbReference>
<evidence type="ECO:0000256" key="11">
    <source>
        <dbReference type="SAM" id="MobiDB-lite"/>
    </source>
</evidence>
<dbReference type="InterPro" id="IPR050428">
    <property type="entry name" value="TCS_sensor_his_kinase"/>
</dbReference>
<evidence type="ECO:0000256" key="7">
    <source>
        <dbReference type="ARBA" id="ARBA00022777"/>
    </source>
</evidence>
<dbReference type="InterPro" id="IPR004358">
    <property type="entry name" value="Sig_transdc_His_kin-like_C"/>
</dbReference>
<evidence type="ECO:0000256" key="9">
    <source>
        <dbReference type="ARBA" id="ARBA00023012"/>
    </source>
</evidence>
<dbReference type="PROSITE" id="PS50885">
    <property type="entry name" value="HAMP"/>
    <property type="match status" value="1"/>
</dbReference>
<dbReference type="GO" id="GO:0005886">
    <property type="term" value="C:plasma membrane"/>
    <property type="evidence" value="ECO:0007669"/>
    <property type="project" value="UniProtKB-SubCell"/>
</dbReference>
<feature type="transmembrane region" description="Helical" evidence="12">
    <location>
        <begin position="233"/>
        <end position="253"/>
    </location>
</feature>
<evidence type="ECO:0000256" key="12">
    <source>
        <dbReference type="SAM" id="Phobius"/>
    </source>
</evidence>
<feature type="domain" description="Histidine kinase" evidence="13">
    <location>
        <begin position="315"/>
        <end position="529"/>
    </location>
</feature>
<dbReference type="CDD" id="cd06225">
    <property type="entry name" value="HAMP"/>
    <property type="match status" value="1"/>
</dbReference>
<dbReference type="SMART" id="SM00388">
    <property type="entry name" value="HisKA"/>
    <property type="match status" value="1"/>
</dbReference>
<dbReference type="Gene3D" id="1.10.287.130">
    <property type="match status" value="1"/>
</dbReference>
<evidence type="ECO:0000256" key="8">
    <source>
        <dbReference type="ARBA" id="ARBA00022989"/>
    </source>
</evidence>
<dbReference type="GO" id="GO:0000155">
    <property type="term" value="F:phosphorelay sensor kinase activity"/>
    <property type="evidence" value="ECO:0007669"/>
    <property type="project" value="InterPro"/>
</dbReference>
<evidence type="ECO:0000256" key="4">
    <source>
        <dbReference type="ARBA" id="ARBA00022553"/>
    </source>
</evidence>
<dbReference type="Pfam" id="PF02518">
    <property type="entry name" value="HATPase_c"/>
    <property type="match status" value="1"/>
</dbReference>
<dbReference type="InterPro" id="IPR036890">
    <property type="entry name" value="HATPase_C_sf"/>
</dbReference>
<keyword evidence="8 12" id="KW-1133">Transmembrane helix</keyword>
<evidence type="ECO:0000313" key="15">
    <source>
        <dbReference type="EMBL" id="NYI03192.1"/>
    </source>
</evidence>
<dbReference type="InterPro" id="IPR005467">
    <property type="entry name" value="His_kinase_dom"/>
</dbReference>
<evidence type="ECO:0000256" key="1">
    <source>
        <dbReference type="ARBA" id="ARBA00000085"/>
    </source>
</evidence>
<keyword evidence="4" id="KW-0597">Phosphoprotein</keyword>
<evidence type="ECO:0000256" key="10">
    <source>
        <dbReference type="ARBA" id="ARBA00023136"/>
    </source>
</evidence>
<protein>
    <recommendedName>
        <fullName evidence="3">histidine kinase</fullName>
        <ecNumber evidence="3">2.7.13.3</ecNumber>
    </recommendedName>
</protein>
<dbReference type="PRINTS" id="PR00344">
    <property type="entry name" value="BCTRLSENSOR"/>
</dbReference>
<feature type="compositionally biased region" description="Gly residues" evidence="11">
    <location>
        <begin position="37"/>
        <end position="49"/>
    </location>
</feature>